<name>I3T6J3_MEDTR</name>
<evidence type="ECO:0000313" key="1">
    <source>
        <dbReference type="EMBL" id="AFK48135.1"/>
    </source>
</evidence>
<sequence length="46" mass="5122">MSETLVVRISGHMPTKRRNSIVEKSIPVMYFTVDFISSSDAVTSFG</sequence>
<accession>I3T6J3</accession>
<dbReference type="AlphaFoldDB" id="I3T6J3"/>
<dbReference type="EMBL" id="BT148341">
    <property type="protein sequence ID" value="AFK48135.1"/>
    <property type="molecule type" value="mRNA"/>
</dbReference>
<protein>
    <submittedName>
        <fullName evidence="1">Uncharacterized protein</fullName>
    </submittedName>
</protein>
<proteinExistence type="evidence at transcript level"/>
<reference evidence="1" key="1">
    <citation type="submission" date="2012-05" db="EMBL/GenBank/DDBJ databases">
        <authorList>
            <person name="Krishnakumar V."/>
            <person name="Cheung F."/>
            <person name="Xiao Y."/>
            <person name="Chan A."/>
            <person name="Moskal W.A."/>
            <person name="Town C.D."/>
        </authorList>
    </citation>
    <scope>NUCLEOTIDE SEQUENCE</scope>
</reference>
<organism evidence="1">
    <name type="scientific">Medicago truncatula</name>
    <name type="common">Barrel medic</name>
    <name type="synonym">Medicago tribuloides</name>
    <dbReference type="NCBI Taxonomy" id="3880"/>
    <lineage>
        <taxon>Eukaryota</taxon>
        <taxon>Viridiplantae</taxon>
        <taxon>Streptophyta</taxon>
        <taxon>Embryophyta</taxon>
        <taxon>Tracheophyta</taxon>
        <taxon>Spermatophyta</taxon>
        <taxon>Magnoliopsida</taxon>
        <taxon>eudicotyledons</taxon>
        <taxon>Gunneridae</taxon>
        <taxon>Pentapetalae</taxon>
        <taxon>rosids</taxon>
        <taxon>fabids</taxon>
        <taxon>Fabales</taxon>
        <taxon>Fabaceae</taxon>
        <taxon>Papilionoideae</taxon>
        <taxon>50 kb inversion clade</taxon>
        <taxon>NPAAA clade</taxon>
        <taxon>Hologalegina</taxon>
        <taxon>IRL clade</taxon>
        <taxon>Trifolieae</taxon>
        <taxon>Medicago</taxon>
    </lineage>
</organism>